<dbReference type="PANTHER" id="PTHR13691:SF73">
    <property type="entry name" value="LARGE RIBOSOMAL SUBUNIT PROTEIN UL2M"/>
    <property type="match status" value="1"/>
</dbReference>
<dbReference type="SUPFAM" id="SSF50104">
    <property type="entry name" value="Translation proteins SH3-like domain"/>
    <property type="match status" value="1"/>
</dbReference>
<dbReference type="GO" id="GO:0003723">
    <property type="term" value="F:RNA binding"/>
    <property type="evidence" value="ECO:0007669"/>
    <property type="project" value="TreeGrafter"/>
</dbReference>
<dbReference type="Gene3D" id="2.40.50.140">
    <property type="entry name" value="Nucleic acid-binding proteins"/>
    <property type="match status" value="1"/>
</dbReference>
<evidence type="ECO:0000256" key="3">
    <source>
        <dbReference type="ARBA" id="ARBA00022946"/>
    </source>
</evidence>
<dbReference type="Pfam" id="PF00181">
    <property type="entry name" value="Ribosomal_L2_N"/>
    <property type="match status" value="1"/>
</dbReference>
<evidence type="ECO:0000256" key="7">
    <source>
        <dbReference type="ARBA" id="ARBA00035242"/>
    </source>
</evidence>
<gene>
    <name evidence="13" type="primary">Mrpl2</name>
    <name evidence="13" type="ORF">L345_07896</name>
</gene>
<evidence type="ECO:0000256" key="1">
    <source>
        <dbReference type="ARBA" id="ARBA00004173"/>
    </source>
</evidence>
<dbReference type="OrthoDB" id="268576at2759"/>
<dbReference type="Proteomes" id="UP000018936">
    <property type="component" value="Unassembled WGS sequence"/>
</dbReference>
<comment type="caution">
    <text evidence="13">The sequence shown here is derived from an EMBL/GenBank/DDBJ whole genome shotgun (WGS) entry which is preliminary data.</text>
</comment>
<dbReference type="InterPro" id="IPR014726">
    <property type="entry name" value="Ribosomal_uL2_dom3"/>
</dbReference>
<dbReference type="SMART" id="SM01382">
    <property type="entry name" value="Ribosomal_L2_C"/>
    <property type="match status" value="1"/>
</dbReference>
<dbReference type="PANTHER" id="PTHR13691">
    <property type="entry name" value="RIBOSOMAL PROTEIN L2"/>
    <property type="match status" value="1"/>
</dbReference>
<feature type="non-terminal residue" evidence="13">
    <location>
        <position position="1"/>
    </location>
</feature>
<evidence type="ECO:0000256" key="9">
    <source>
        <dbReference type="ARBA" id="ARBA00069872"/>
    </source>
</evidence>
<evidence type="ECO:0000256" key="10">
    <source>
        <dbReference type="ARBA" id="ARBA00082723"/>
    </source>
</evidence>
<dbReference type="GO" id="GO:0005743">
    <property type="term" value="C:mitochondrial inner membrane"/>
    <property type="evidence" value="ECO:0007669"/>
    <property type="project" value="UniProtKB-ARBA"/>
</dbReference>
<name>V8NW60_OPHHA</name>
<keyword evidence="4 13" id="KW-0689">Ribosomal protein</keyword>
<dbReference type="EMBL" id="AZIM01001594">
    <property type="protein sequence ID" value="ETE66320.1"/>
    <property type="molecule type" value="Genomic_DNA"/>
</dbReference>
<dbReference type="Gene3D" id="2.30.30.30">
    <property type="match status" value="1"/>
</dbReference>
<organism evidence="13 14">
    <name type="scientific">Ophiophagus hannah</name>
    <name type="common">King cobra</name>
    <name type="synonym">Naja hannah</name>
    <dbReference type="NCBI Taxonomy" id="8665"/>
    <lineage>
        <taxon>Eukaryota</taxon>
        <taxon>Metazoa</taxon>
        <taxon>Chordata</taxon>
        <taxon>Craniata</taxon>
        <taxon>Vertebrata</taxon>
        <taxon>Euteleostomi</taxon>
        <taxon>Lepidosauria</taxon>
        <taxon>Squamata</taxon>
        <taxon>Bifurcata</taxon>
        <taxon>Unidentata</taxon>
        <taxon>Episquamata</taxon>
        <taxon>Toxicofera</taxon>
        <taxon>Serpentes</taxon>
        <taxon>Colubroidea</taxon>
        <taxon>Elapidae</taxon>
        <taxon>Elapinae</taxon>
        <taxon>Ophiophagus</taxon>
    </lineage>
</organism>
<sequence length="363" mass="39960">MYGNRKDEAAPSPSGTSDPTIPIFAFLTGAMRTATQPHLGIKLVKARSLLRENQRHRQSFPLLHIVVPGQSAHAQFGEGGKKETAIWLRCEVRLRIPASFRPLYLISQLDLSREISTSTSVLARDPLWKCRTKYTIKPIPKPKTGGRVSVHGIGGGNKQCYRMIDFQRLRYPDAADPSPFEEKVLLVRYDPCRSGHIALVAGEKRKRWIIATENMVAGDIIKTSGKIERMAVSANDGDSYPVGALPLGTLINNLESHPGKGAQYIRAAGTCGVLLRKVSGTAIIQLPSKRQIQVLETCMATVGRVSNVEHNQRNLGKAGRNRWLGKRPDSGLWQRKGGWAGRKIRPLPAIKSYVNLPVPASEG</sequence>
<dbReference type="InterPro" id="IPR002171">
    <property type="entry name" value="Ribosomal_uL2"/>
</dbReference>
<feature type="domain" description="Large ribosomal subunit protein uL2 RNA-binding" evidence="12">
    <location>
        <begin position="144"/>
        <end position="223"/>
    </location>
</feature>
<dbReference type="SMART" id="SM01383">
    <property type="entry name" value="Ribosomal_L2"/>
    <property type="match status" value="1"/>
</dbReference>
<dbReference type="GO" id="GO:0005762">
    <property type="term" value="C:mitochondrial large ribosomal subunit"/>
    <property type="evidence" value="ECO:0007669"/>
    <property type="project" value="TreeGrafter"/>
</dbReference>
<keyword evidence="14" id="KW-1185">Reference proteome</keyword>
<dbReference type="AlphaFoldDB" id="V8NW60"/>
<dbReference type="InterPro" id="IPR022669">
    <property type="entry name" value="Ribosomal_uL2_C"/>
</dbReference>
<dbReference type="FunFam" id="2.40.50.140:FF:000157">
    <property type="entry name" value="39S ribosomal protein L2, mitochondrial"/>
    <property type="match status" value="1"/>
</dbReference>
<evidence type="ECO:0000259" key="12">
    <source>
        <dbReference type="SMART" id="SM01383"/>
    </source>
</evidence>
<reference evidence="13 14" key="1">
    <citation type="journal article" date="2013" name="Proc. Natl. Acad. Sci. U.S.A.">
        <title>The king cobra genome reveals dynamic gene evolution and adaptation in the snake venom system.</title>
        <authorList>
            <person name="Vonk F.J."/>
            <person name="Casewell N.R."/>
            <person name="Henkel C.V."/>
            <person name="Heimberg A.M."/>
            <person name="Jansen H.J."/>
            <person name="McCleary R.J."/>
            <person name="Kerkkamp H.M."/>
            <person name="Vos R.A."/>
            <person name="Guerreiro I."/>
            <person name="Calvete J.J."/>
            <person name="Wuster W."/>
            <person name="Woods A.E."/>
            <person name="Logan J.M."/>
            <person name="Harrison R.A."/>
            <person name="Castoe T.A."/>
            <person name="de Koning A.P."/>
            <person name="Pollock D.D."/>
            <person name="Yandell M."/>
            <person name="Calderon D."/>
            <person name="Renjifo C."/>
            <person name="Currier R.B."/>
            <person name="Salgado D."/>
            <person name="Pla D."/>
            <person name="Sanz L."/>
            <person name="Hyder A.S."/>
            <person name="Ribeiro J.M."/>
            <person name="Arntzen J.W."/>
            <person name="van den Thillart G.E."/>
            <person name="Boetzer M."/>
            <person name="Pirovano W."/>
            <person name="Dirks R.P."/>
            <person name="Spaink H.P."/>
            <person name="Duboule D."/>
            <person name="McGlinn E."/>
            <person name="Kini R.M."/>
            <person name="Richardson M.K."/>
        </authorList>
    </citation>
    <scope>NUCLEOTIDE SEQUENCE</scope>
    <source>
        <tissue evidence="13">Blood</tissue>
    </source>
</reference>
<dbReference type="InterPro" id="IPR014722">
    <property type="entry name" value="Rib_uL2_dom2"/>
</dbReference>
<keyword evidence="6" id="KW-0687">Ribonucleoprotein</keyword>
<dbReference type="SUPFAM" id="SSF50249">
    <property type="entry name" value="Nucleic acid-binding proteins"/>
    <property type="match status" value="1"/>
</dbReference>
<dbReference type="InterPro" id="IPR022666">
    <property type="entry name" value="Ribosomal_uL2_RNA-bd_dom"/>
</dbReference>
<evidence type="ECO:0000259" key="11">
    <source>
        <dbReference type="SMART" id="SM01382"/>
    </source>
</evidence>
<evidence type="ECO:0000256" key="5">
    <source>
        <dbReference type="ARBA" id="ARBA00023128"/>
    </source>
</evidence>
<dbReference type="GO" id="GO:0032543">
    <property type="term" value="P:mitochondrial translation"/>
    <property type="evidence" value="ECO:0007669"/>
    <property type="project" value="TreeGrafter"/>
</dbReference>
<dbReference type="Gene3D" id="4.10.950.10">
    <property type="entry name" value="Ribosomal protein L2, domain 3"/>
    <property type="match status" value="1"/>
</dbReference>
<evidence type="ECO:0000256" key="2">
    <source>
        <dbReference type="ARBA" id="ARBA00005636"/>
    </source>
</evidence>
<evidence type="ECO:0000256" key="6">
    <source>
        <dbReference type="ARBA" id="ARBA00023274"/>
    </source>
</evidence>
<proteinExistence type="inferred from homology"/>
<comment type="subcellular location">
    <subcellularLocation>
        <location evidence="1">Mitochondrion</location>
    </subcellularLocation>
</comment>
<feature type="domain" description="Large ribosomal subunit protein uL2 C-terminal" evidence="11">
    <location>
        <begin position="234"/>
        <end position="351"/>
    </location>
</feature>
<evidence type="ECO:0000256" key="8">
    <source>
        <dbReference type="ARBA" id="ARBA00035350"/>
    </source>
</evidence>
<keyword evidence="5" id="KW-0496">Mitochondrion</keyword>
<dbReference type="GO" id="GO:0003735">
    <property type="term" value="F:structural constituent of ribosome"/>
    <property type="evidence" value="ECO:0007669"/>
    <property type="project" value="InterPro"/>
</dbReference>
<comment type="similarity">
    <text evidence="2">Belongs to the universal ribosomal protein uL2 family.</text>
</comment>
<evidence type="ECO:0000313" key="13">
    <source>
        <dbReference type="EMBL" id="ETE66320.1"/>
    </source>
</evidence>
<evidence type="ECO:0000256" key="4">
    <source>
        <dbReference type="ARBA" id="ARBA00022980"/>
    </source>
</evidence>
<keyword evidence="3" id="KW-0809">Transit peptide</keyword>
<accession>V8NW60</accession>
<dbReference type="FunFam" id="2.30.30.30:FF:000025">
    <property type="entry name" value="39S ribosomal protein L2, mitochondrial"/>
    <property type="match status" value="1"/>
</dbReference>
<dbReference type="InterPro" id="IPR012340">
    <property type="entry name" value="NA-bd_OB-fold"/>
</dbReference>
<evidence type="ECO:0000313" key="14">
    <source>
        <dbReference type="Proteomes" id="UP000018936"/>
    </source>
</evidence>
<protein>
    <recommendedName>
        <fullName evidence="7">Large ribosomal subunit protein uL2</fullName>
    </recommendedName>
    <alternativeName>
        <fullName evidence="10">39S ribosomal protein L2, mitochondrial</fullName>
    </alternativeName>
    <alternativeName>
        <fullName evidence="8">60S ribosomal protein L8</fullName>
    </alternativeName>
    <alternativeName>
        <fullName evidence="9">Large ribosomal subunit protein uL2m</fullName>
    </alternativeName>
</protein>
<dbReference type="Pfam" id="PF03947">
    <property type="entry name" value="Ribosomal_L2_C"/>
    <property type="match status" value="1"/>
</dbReference>
<dbReference type="InterPro" id="IPR008991">
    <property type="entry name" value="Translation_prot_SH3-like_sf"/>
</dbReference>